<evidence type="ECO:0000256" key="1">
    <source>
        <dbReference type="SAM" id="MobiDB-lite"/>
    </source>
</evidence>
<dbReference type="EMBL" id="CP037423">
    <property type="protein sequence ID" value="QDV46292.1"/>
    <property type="molecule type" value="Genomic_DNA"/>
</dbReference>
<feature type="region of interest" description="Disordered" evidence="1">
    <location>
        <begin position="290"/>
        <end position="323"/>
    </location>
</feature>
<protein>
    <submittedName>
        <fullName evidence="3">Uncharacterized protein</fullName>
    </submittedName>
</protein>
<feature type="chain" id="PRO_5022233296" evidence="2">
    <location>
        <begin position="26"/>
        <end position="323"/>
    </location>
</feature>
<dbReference type="OrthoDB" id="282702at2"/>
<keyword evidence="2" id="KW-0732">Signal</keyword>
<feature type="signal peptide" evidence="2">
    <location>
        <begin position="1"/>
        <end position="25"/>
    </location>
</feature>
<evidence type="ECO:0000256" key="2">
    <source>
        <dbReference type="SAM" id="SignalP"/>
    </source>
</evidence>
<accession>A0A518HZL2</accession>
<dbReference type="KEGG" id="snep:Enr13x_62010"/>
<sequence precursor="true">MSHTARSTKALAVAVLAAGSLVAGGCTSPATRGDSKLANFFETPQWMKKAPWSKSEDEPPTPYPGPVKMATTWSPDVLVQTGKTPTRGFGGRLFFFDEKTKAVPVEGTLTVHGFEIGTDGNDSQVKPFKFTPEQFTKHFSQSDFGASYSIWIPWDAAGGEEKRISLVPTFQTTEGKIVQGSPTKVILPGRKPHHEAGVAKSYLSPQYRGHQDAIAQHATRPSGLVTTTIRRHSTSPDATTTLPSGSLQDRVNAIAATYRSATSDGSTPFIDVPSTAPTFASPTPDVMPASAVMSGQGSNPVRSAGAAVTAPRRIQSPVTESDR</sequence>
<reference evidence="3 4" key="1">
    <citation type="submission" date="2019-03" db="EMBL/GenBank/DDBJ databases">
        <title>Deep-cultivation of Planctomycetes and their phenomic and genomic characterization uncovers novel biology.</title>
        <authorList>
            <person name="Wiegand S."/>
            <person name="Jogler M."/>
            <person name="Boedeker C."/>
            <person name="Pinto D."/>
            <person name="Vollmers J."/>
            <person name="Rivas-Marin E."/>
            <person name="Kohn T."/>
            <person name="Peeters S.H."/>
            <person name="Heuer A."/>
            <person name="Rast P."/>
            <person name="Oberbeckmann S."/>
            <person name="Bunk B."/>
            <person name="Jeske O."/>
            <person name="Meyerdierks A."/>
            <person name="Storesund J.E."/>
            <person name="Kallscheuer N."/>
            <person name="Luecker S."/>
            <person name="Lage O.M."/>
            <person name="Pohl T."/>
            <person name="Merkel B.J."/>
            <person name="Hornburger P."/>
            <person name="Mueller R.-W."/>
            <person name="Bruemmer F."/>
            <person name="Labrenz M."/>
            <person name="Spormann A.M."/>
            <person name="Op den Camp H."/>
            <person name="Overmann J."/>
            <person name="Amann R."/>
            <person name="Jetten M.S.M."/>
            <person name="Mascher T."/>
            <person name="Medema M.H."/>
            <person name="Devos D.P."/>
            <person name="Kaster A.-K."/>
            <person name="Ovreas L."/>
            <person name="Rohde M."/>
            <person name="Galperin M.Y."/>
            <person name="Jogler C."/>
        </authorList>
    </citation>
    <scope>NUCLEOTIDE SEQUENCE [LARGE SCALE GENOMIC DNA]</scope>
    <source>
        <strain evidence="3 4">Enr13</strain>
    </source>
</reference>
<proteinExistence type="predicted"/>
<dbReference type="PROSITE" id="PS51257">
    <property type="entry name" value="PROKAR_LIPOPROTEIN"/>
    <property type="match status" value="1"/>
</dbReference>
<dbReference type="Proteomes" id="UP000319004">
    <property type="component" value="Chromosome"/>
</dbReference>
<dbReference type="AlphaFoldDB" id="A0A518HZL2"/>
<keyword evidence="4" id="KW-1185">Reference proteome</keyword>
<dbReference type="RefSeq" id="WP_145390426.1">
    <property type="nucleotide sequence ID" value="NZ_CP037423.1"/>
</dbReference>
<evidence type="ECO:0000313" key="3">
    <source>
        <dbReference type="EMBL" id="QDV46292.1"/>
    </source>
</evidence>
<gene>
    <name evidence="3" type="ORF">Enr13x_62010</name>
</gene>
<name>A0A518HZL2_9BACT</name>
<evidence type="ECO:0000313" key="4">
    <source>
        <dbReference type="Proteomes" id="UP000319004"/>
    </source>
</evidence>
<organism evidence="3 4">
    <name type="scientific">Stieleria neptunia</name>
    <dbReference type="NCBI Taxonomy" id="2527979"/>
    <lineage>
        <taxon>Bacteria</taxon>
        <taxon>Pseudomonadati</taxon>
        <taxon>Planctomycetota</taxon>
        <taxon>Planctomycetia</taxon>
        <taxon>Pirellulales</taxon>
        <taxon>Pirellulaceae</taxon>
        <taxon>Stieleria</taxon>
    </lineage>
</organism>